<protein>
    <submittedName>
        <fullName evidence="1">SDR family NAD(P)-dependent oxidoreductase</fullName>
    </submittedName>
</protein>
<dbReference type="EMBL" id="VDFU01000014">
    <property type="protein sequence ID" value="TNC49017.1"/>
    <property type="molecule type" value="Genomic_DNA"/>
</dbReference>
<dbReference type="AlphaFoldDB" id="A0A5C4MTQ2"/>
<sequence>MERALVIGSSGGIGTALAAALAAKGAEVTTLSRSGNGLDLRDSKTIERAMQSVTGPFEVIILATGILAVPGRTPEKSLAALDGPTMAEVMQVNAIGPTLVLRHAPRLLPRTGRSVLGVLSARVGSIGDNRLGGWHSYRASKAALNQIIRGTAIELGRSHRDAVVAALHPGTVATPFTAAYTPSHDKLAPDEAARRLLAVLARLTPDETGRFWDHEGREVPW</sequence>
<name>A0A5C4MTQ2_9RHOB</name>
<proteinExistence type="predicted"/>
<dbReference type="PRINTS" id="PR00081">
    <property type="entry name" value="GDHRDH"/>
</dbReference>
<dbReference type="InterPro" id="IPR036291">
    <property type="entry name" value="NAD(P)-bd_dom_sf"/>
</dbReference>
<evidence type="ECO:0000313" key="2">
    <source>
        <dbReference type="Proteomes" id="UP000305887"/>
    </source>
</evidence>
<keyword evidence="2" id="KW-1185">Reference proteome</keyword>
<organism evidence="1 2">
    <name type="scientific">Rubellimicrobium rubrum</name>
    <dbReference type="NCBI Taxonomy" id="2585369"/>
    <lineage>
        <taxon>Bacteria</taxon>
        <taxon>Pseudomonadati</taxon>
        <taxon>Pseudomonadota</taxon>
        <taxon>Alphaproteobacteria</taxon>
        <taxon>Rhodobacterales</taxon>
        <taxon>Roseobacteraceae</taxon>
        <taxon>Rubellimicrobium</taxon>
    </lineage>
</organism>
<dbReference type="GO" id="GO:0005737">
    <property type="term" value="C:cytoplasm"/>
    <property type="evidence" value="ECO:0007669"/>
    <property type="project" value="TreeGrafter"/>
</dbReference>
<dbReference type="GO" id="GO:0016491">
    <property type="term" value="F:oxidoreductase activity"/>
    <property type="evidence" value="ECO:0007669"/>
    <property type="project" value="TreeGrafter"/>
</dbReference>
<evidence type="ECO:0000313" key="1">
    <source>
        <dbReference type="EMBL" id="TNC49017.1"/>
    </source>
</evidence>
<dbReference type="Gene3D" id="3.40.50.720">
    <property type="entry name" value="NAD(P)-binding Rossmann-like Domain"/>
    <property type="match status" value="1"/>
</dbReference>
<dbReference type="InterPro" id="IPR002347">
    <property type="entry name" value="SDR_fam"/>
</dbReference>
<comment type="caution">
    <text evidence="1">The sequence shown here is derived from an EMBL/GenBank/DDBJ whole genome shotgun (WGS) entry which is preliminary data.</text>
</comment>
<dbReference type="Pfam" id="PF00106">
    <property type="entry name" value="adh_short"/>
    <property type="match status" value="1"/>
</dbReference>
<dbReference type="InterPro" id="IPR051468">
    <property type="entry name" value="Fungal_SecMetab_SDRs"/>
</dbReference>
<dbReference type="OrthoDB" id="9785826at2"/>
<reference evidence="1 2" key="1">
    <citation type="submission" date="2019-06" db="EMBL/GenBank/DDBJ databases">
        <title>YIM 131921 draft genome.</title>
        <authorList>
            <person name="Jiang L."/>
        </authorList>
    </citation>
    <scope>NUCLEOTIDE SEQUENCE [LARGE SCALE GENOMIC DNA]</scope>
    <source>
        <strain evidence="1 2">YIM 131921</strain>
    </source>
</reference>
<dbReference type="PANTHER" id="PTHR43544">
    <property type="entry name" value="SHORT-CHAIN DEHYDROGENASE/REDUCTASE"/>
    <property type="match status" value="1"/>
</dbReference>
<gene>
    <name evidence="1" type="ORF">FHG66_12700</name>
</gene>
<dbReference type="SUPFAM" id="SSF51735">
    <property type="entry name" value="NAD(P)-binding Rossmann-fold domains"/>
    <property type="match status" value="1"/>
</dbReference>
<dbReference type="PANTHER" id="PTHR43544:SF12">
    <property type="entry name" value="NAD(P)-BINDING ROSSMANN-FOLD SUPERFAMILY PROTEIN"/>
    <property type="match status" value="1"/>
</dbReference>
<accession>A0A5C4MTQ2</accession>
<dbReference type="Proteomes" id="UP000305887">
    <property type="component" value="Unassembled WGS sequence"/>
</dbReference>